<feature type="DNA-binding region" description="H-T-H motif" evidence="4">
    <location>
        <begin position="54"/>
        <end position="73"/>
    </location>
</feature>
<dbReference type="EMBL" id="BAAAPB010000008">
    <property type="protein sequence ID" value="GAA1978632.1"/>
    <property type="molecule type" value="Genomic_DNA"/>
</dbReference>
<dbReference type="Proteomes" id="UP001500571">
    <property type="component" value="Unassembled WGS sequence"/>
</dbReference>
<evidence type="ECO:0000256" key="1">
    <source>
        <dbReference type="ARBA" id="ARBA00023015"/>
    </source>
</evidence>
<evidence type="ECO:0000256" key="4">
    <source>
        <dbReference type="PROSITE-ProRule" id="PRU00335"/>
    </source>
</evidence>
<evidence type="ECO:0000256" key="3">
    <source>
        <dbReference type="ARBA" id="ARBA00023163"/>
    </source>
</evidence>
<reference evidence="7" key="1">
    <citation type="journal article" date="2019" name="Int. J. Syst. Evol. Microbiol.">
        <title>The Global Catalogue of Microorganisms (GCM) 10K type strain sequencing project: providing services to taxonomists for standard genome sequencing and annotation.</title>
        <authorList>
            <consortium name="The Broad Institute Genomics Platform"/>
            <consortium name="The Broad Institute Genome Sequencing Center for Infectious Disease"/>
            <person name="Wu L."/>
            <person name="Ma J."/>
        </authorList>
    </citation>
    <scope>NUCLEOTIDE SEQUENCE [LARGE SCALE GENOMIC DNA]</scope>
    <source>
        <strain evidence="7">JCM 15309</strain>
    </source>
</reference>
<dbReference type="Gene3D" id="1.10.10.60">
    <property type="entry name" value="Homeodomain-like"/>
    <property type="match status" value="1"/>
</dbReference>
<evidence type="ECO:0000313" key="6">
    <source>
        <dbReference type="EMBL" id="GAA1978632.1"/>
    </source>
</evidence>
<protein>
    <submittedName>
        <fullName evidence="6">TetR family transcriptional regulator</fullName>
    </submittedName>
</protein>
<keyword evidence="7" id="KW-1185">Reference proteome</keyword>
<evidence type="ECO:0000313" key="7">
    <source>
        <dbReference type="Proteomes" id="UP001500571"/>
    </source>
</evidence>
<evidence type="ECO:0000259" key="5">
    <source>
        <dbReference type="PROSITE" id="PS50977"/>
    </source>
</evidence>
<dbReference type="Gene3D" id="1.10.357.10">
    <property type="entry name" value="Tetracycline Repressor, domain 2"/>
    <property type="match status" value="1"/>
</dbReference>
<keyword evidence="3" id="KW-0804">Transcription</keyword>
<feature type="domain" description="HTH tetR-type" evidence="5">
    <location>
        <begin position="31"/>
        <end position="91"/>
    </location>
</feature>
<keyword evidence="2 4" id="KW-0238">DNA-binding</keyword>
<dbReference type="PROSITE" id="PS50977">
    <property type="entry name" value="HTH_TETR_2"/>
    <property type="match status" value="1"/>
</dbReference>
<dbReference type="InterPro" id="IPR041347">
    <property type="entry name" value="MftR_C"/>
</dbReference>
<gene>
    <name evidence="6" type="ORF">GCM10009798_44820</name>
</gene>
<sequence>MPFAASNVTGRTLTLMSPVDATPTLRDHAREAVRTEVQRQAWLLFSEHGFEMTTVDRIAAASGMSRRTFFRYFASKDDLVLARMTESGSELVSVLQARPAGESPWAALRAAFQVIVDRQVAHPGRSRRLQLMLRDEPAVRATVEEWRRRWTALLSPVVAARLAPTGDDAGLQAEALVRSALECLEAAQEHWAESDDSDLSRLVDVTMGAVRPLV</sequence>
<keyword evidence="1" id="KW-0805">Transcription regulation</keyword>
<dbReference type="Pfam" id="PF00440">
    <property type="entry name" value="TetR_N"/>
    <property type="match status" value="1"/>
</dbReference>
<comment type="caution">
    <text evidence="6">The sequence shown here is derived from an EMBL/GenBank/DDBJ whole genome shotgun (WGS) entry which is preliminary data.</text>
</comment>
<dbReference type="InterPro" id="IPR009057">
    <property type="entry name" value="Homeodomain-like_sf"/>
</dbReference>
<dbReference type="PANTHER" id="PTHR30055">
    <property type="entry name" value="HTH-TYPE TRANSCRIPTIONAL REGULATOR RUTR"/>
    <property type="match status" value="1"/>
</dbReference>
<proteinExistence type="predicted"/>
<dbReference type="PRINTS" id="PR00455">
    <property type="entry name" value="HTHTETR"/>
</dbReference>
<dbReference type="Pfam" id="PF17754">
    <property type="entry name" value="TetR_C_14"/>
    <property type="match status" value="1"/>
</dbReference>
<dbReference type="PANTHER" id="PTHR30055:SF234">
    <property type="entry name" value="HTH-TYPE TRANSCRIPTIONAL REGULATOR BETI"/>
    <property type="match status" value="1"/>
</dbReference>
<name>A0ABP5DGX8_9ACTN</name>
<accession>A0ABP5DGX8</accession>
<dbReference type="SUPFAM" id="SSF46689">
    <property type="entry name" value="Homeodomain-like"/>
    <property type="match status" value="1"/>
</dbReference>
<dbReference type="InterPro" id="IPR050109">
    <property type="entry name" value="HTH-type_TetR-like_transc_reg"/>
</dbReference>
<evidence type="ECO:0000256" key="2">
    <source>
        <dbReference type="ARBA" id="ARBA00023125"/>
    </source>
</evidence>
<organism evidence="6 7">
    <name type="scientific">Nocardioides panacihumi</name>
    <dbReference type="NCBI Taxonomy" id="400774"/>
    <lineage>
        <taxon>Bacteria</taxon>
        <taxon>Bacillati</taxon>
        <taxon>Actinomycetota</taxon>
        <taxon>Actinomycetes</taxon>
        <taxon>Propionibacteriales</taxon>
        <taxon>Nocardioidaceae</taxon>
        <taxon>Nocardioides</taxon>
    </lineage>
</organism>
<dbReference type="InterPro" id="IPR001647">
    <property type="entry name" value="HTH_TetR"/>
</dbReference>